<evidence type="ECO:0000256" key="4">
    <source>
        <dbReference type="ARBA" id="ARBA00023136"/>
    </source>
</evidence>
<feature type="transmembrane region" description="Helical" evidence="5">
    <location>
        <begin position="21"/>
        <end position="50"/>
    </location>
</feature>
<keyword evidence="4 5" id="KW-0472">Membrane</keyword>
<comment type="subcellular location">
    <subcellularLocation>
        <location evidence="1">Membrane</location>
        <topology evidence="1">Multi-pass membrane protein</topology>
    </subcellularLocation>
</comment>
<feature type="transmembrane region" description="Helical" evidence="5">
    <location>
        <begin position="56"/>
        <end position="81"/>
    </location>
</feature>
<evidence type="ECO:0000313" key="8">
    <source>
        <dbReference type="Proteomes" id="UP000251075"/>
    </source>
</evidence>
<dbReference type="Pfam" id="PF04932">
    <property type="entry name" value="Wzy_C"/>
    <property type="match status" value="1"/>
</dbReference>
<protein>
    <recommendedName>
        <fullName evidence="6">O-antigen ligase-related domain-containing protein</fullName>
    </recommendedName>
</protein>
<feature type="transmembrane region" description="Helical" evidence="5">
    <location>
        <begin position="231"/>
        <end position="251"/>
    </location>
</feature>
<feature type="transmembrane region" description="Helical" evidence="5">
    <location>
        <begin position="117"/>
        <end position="135"/>
    </location>
</feature>
<accession>A0A364NY19</accession>
<dbReference type="InterPro" id="IPR007016">
    <property type="entry name" value="O-antigen_ligase-rel_domated"/>
</dbReference>
<keyword evidence="8" id="KW-1185">Reference proteome</keyword>
<gene>
    <name evidence="7" type="ORF">CU669_10900</name>
</gene>
<sequence>MSEERTFLERAPEYTFALAALVAPPLAVLVPLGMAVYLPIFGGLCAILFWRGGDFGLLPIAPLILVAALCGWGAISLLWAMEIQSGALAIVRLAALSIAGSLSFALAGTIRLERFRFIVPAFTLGIFVAAVVLIIEVETGNGLSQLIFHIKAGPGQFLSSTQKSLLGRGGTVLALLIWPFIVLAWRARSHWAIGGIGIAMVALLLSDSLAGRLALAFGGAMFLLVRISPRIWLRVLKAAVVVCVLILPGVISRAPQPPETFDSMPWLPLSAHHRLLIWHFAADRIAEHRMLGWGMDASRSIPGGDETVNLIDYYPVTHGTRRVINGNLMPLHPHNAILQCWLELGLGGALILAAFLWTMVGNVEKSAARDPLSAAGIAGCIVAALVVSAVSYGAWQSWWVSTLWVVATFCRLTISEPLPSSGEPSI</sequence>
<evidence type="ECO:0000256" key="5">
    <source>
        <dbReference type="SAM" id="Phobius"/>
    </source>
</evidence>
<feature type="transmembrane region" description="Helical" evidence="5">
    <location>
        <begin position="336"/>
        <end position="360"/>
    </location>
</feature>
<proteinExistence type="predicted"/>
<dbReference type="PANTHER" id="PTHR37422">
    <property type="entry name" value="TEICHURONIC ACID BIOSYNTHESIS PROTEIN TUAE"/>
    <property type="match status" value="1"/>
</dbReference>
<dbReference type="GO" id="GO:0016020">
    <property type="term" value="C:membrane"/>
    <property type="evidence" value="ECO:0007669"/>
    <property type="project" value="UniProtKB-SubCell"/>
</dbReference>
<keyword evidence="3 5" id="KW-1133">Transmembrane helix</keyword>
<feature type="domain" description="O-antigen ligase-related" evidence="6">
    <location>
        <begin position="198"/>
        <end position="352"/>
    </location>
</feature>
<dbReference type="AlphaFoldDB" id="A0A364NY19"/>
<feature type="transmembrane region" description="Helical" evidence="5">
    <location>
        <begin position="372"/>
        <end position="392"/>
    </location>
</feature>
<evidence type="ECO:0000313" key="7">
    <source>
        <dbReference type="EMBL" id="RAU21807.1"/>
    </source>
</evidence>
<dbReference type="Proteomes" id="UP000251075">
    <property type="component" value="Unassembled WGS sequence"/>
</dbReference>
<dbReference type="InterPro" id="IPR051533">
    <property type="entry name" value="WaaL-like"/>
</dbReference>
<evidence type="ECO:0000256" key="3">
    <source>
        <dbReference type="ARBA" id="ARBA00022989"/>
    </source>
</evidence>
<reference evidence="7 8" key="1">
    <citation type="submission" date="2017-11" db="EMBL/GenBank/DDBJ databases">
        <title>Draft genome sequence of magnetotactic bacterium Magnetospirillum kuznetsovii LBB-42.</title>
        <authorList>
            <person name="Grouzdev D.S."/>
            <person name="Rysina M.S."/>
            <person name="Baslerov R.V."/>
            <person name="Koziaeva V."/>
        </authorList>
    </citation>
    <scope>NUCLEOTIDE SEQUENCE [LARGE SCALE GENOMIC DNA]</scope>
    <source>
        <strain evidence="7 8">LBB-42</strain>
    </source>
</reference>
<evidence type="ECO:0000259" key="6">
    <source>
        <dbReference type="Pfam" id="PF04932"/>
    </source>
</evidence>
<dbReference type="OrthoDB" id="8050531at2"/>
<evidence type="ECO:0000256" key="2">
    <source>
        <dbReference type="ARBA" id="ARBA00022692"/>
    </source>
</evidence>
<keyword evidence="2 5" id="KW-0812">Transmembrane</keyword>
<organism evidence="7 8">
    <name type="scientific">Paramagnetospirillum kuznetsovii</name>
    <dbReference type="NCBI Taxonomy" id="2053833"/>
    <lineage>
        <taxon>Bacteria</taxon>
        <taxon>Pseudomonadati</taxon>
        <taxon>Pseudomonadota</taxon>
        <taxon>Alphaproteobacteria</taxon>
        <taxon>Rhodospirillales</taxon>
        <taxon>Magnetospirillaceae</taxon>
        <taxon>Paramagnetospirillum</taxon>
    </lineage>
</organism>
<dbReference type="PANTHER" id="PTHR37422:SF21">
    <property type="entry name" value="EXOQ-LIKE PROTEIN"/>
    <property type="match status" value="1"/>
</dbReference>
<evidence type="ECO:0000256" key="1">
    <source>
        <dbReference type="ARBA" id="ARBA00004141"/>
    </source>
</evidence>
<feature type="transmembrane region" description="Helical" evidence="5">
    <location>
        <begin position="165"/>
        <end position="185"/>
    </location>
</feature>
<dbReference type="RefSeq" id="WP_112144566.1">
    <property type="nucleotide sequence ID" value="NZ_PGTO01000007.1"/>
</dbReference>
<comment type="caution">
    <text evidence="7">The sequence shown here is derived from an EMBL/GenBank/DDBJ whole genome shotgun (WGS) entry which is preliminary data.</text>
</comment>
<dbReference type="EMBL" id="PGTO01000007">
    <property type="protein sequence ID" value="RAU21807.1"/>
    <property type="molecule type" value="Genomic_DNA"/>
</dbReference>
<feature type="transmembrane region" description="Helical" evidence="5">
    <location>
        <begin position="93"/>
        <end position="111"/>
    </location>
</feature>
<name>A0A364NY19_9PROT</name>
<feature type="transmembrane region" description="Helical" evidence="5">
    <location>
        <begin position="191"/>
        <end position="224"/>
    </location>
</feature>